<keyword evidence="3" id="KW-0731">Sigma factor</keyword>
<sequence>MDGLRNEETGRQDGAGTATGRPDPAVPPLAGFADDPHLVRLFGAVYRMLGSAQEAEQIVREARPGAADADAEAYDRLVHQVFGVVVRRAEAAVRGRREAAAGTWLPEPVLTAGGILGPLPSAEARESVSMARLVLLERLQPTERAAYVLREVFGYGPADIAGVLGLAEARCGSLLRRARQRVRESESVFRSGVSEQQRRRIVDELLRAVLAEERAALEELLTDDVVAWTDGGWQPEILRRPVLGAVKVSRFLAGLLARAPEGTGGTIAEVNGGLGVVGVVGDRIVGVLSPEFGERGLVGIRTVAVPARLAYFSRQWAARAED</sequence>
<keyword evidence="4" id="KW-0804">Transcription</keyword>
<protein>
    <submittedName>
        <fullName evidence="7">RNA polymerase subunit sigma-24</fullName>
    </submittedName>
</protein>
<evidence type="ECO:0000313" key="8">
    <source>
        <dbReference type="Proteomes" id="UP000749040"/>
    </source>
</evidence>
<evidence type="ECO:0000256" key="3">
    <source>
        <dbReference type="ARBA" id="ARBA00023082"/>
    </source>
</evidence>
<evidence type="ECO:0000256" key="1">
    <source>
        <dbReference type="ARBA" id="ARBA00010641"/>
    </source>
</evidence>
<gene>
    <name evidence="7" type="ORF">ITX44_22205</name>
</gene>
<dbReference type="SUPFAM" id="SSF54427">
    <property type="entry name" value="NTF2-like"/>
    <property type="match status" value="1"/>
</dbReference>
<dbReference type="PANTHER" id="PTHR30173">
    <property type="entry name" value="SIGMA 19 FACTOR"/>
    <property type="match status" value="1"/>
</dbReference>
<evidence type="ECO:0000256" key="2">
    <source>
        <dbReference type="ARBA" id="ARBA00023015"/>
    </source>
</evidence>
<dbReference type="Gene3D" id="1.10.10.10">
    <property type="entry name" value="Winged helix-like DNA-binding domain superfamily/Winged helix DNA-binding domain"/>
    <property type="match status" value="1"/>
</dbReference>
<dbReference type="InterPro" id="IPR052704">
    <property type="entry name" value="ECF_Sigma-70_Domain"/>
</dbReference>
<dbReference type="InterPro" id="IPR036388">
    <property type="entry name" value="WH-like_DNA-bd_sf"/>
</dbReference>
<keyword evidence="2" id="KW-0805">Transcription regulation</keyword>
<dbReference type="InterPro" id="IPR013249">
    <property type="entry name" value="RNA_pol_sigma70_r4_t2"/>
</dbReference>
<evidence type="ECO:0000256" key="4">
    <source>
        <dbReference type="ARBA" id="ARBA00023163"/>
    </source>
</evidence>
<keyword evidence="8" id="KW-1185">Reference proteome</keyword>
<organism evidence="7 8">
    <name type="scientific">Actinacidiphila acididurans</name>
    <dbReference type="NCBI Taxonomy" id="2784346"/>
    <lineage>
        <taxon>Bacteria</taxon>
        <taxon>Bacillati</taxon>
        <taxon>Actinomycetota</taxon>
        <taxon>Actinomycetes</taxon>
        <taxon>Kitasatosporales</taxon>
        <taxon>Streptomycetaceae</taxon>
        <taxon>Actinacidiphila</taxon>
    </lineage>
</organism>
<dbReference type="SUPFAM" id="SSF88659">
    <property type="entry name" value="Sigma3 and sigma4 domains of RNA polymerase sigma factors"/>
    <property type="match status" value="1"/>
</dbReference>
<dbReference type="InterPro" id="IPR013324">
    <property type="entry name" value="RNA_pol_sigma_r3/r4-like"/>
</dbReference>
<accession>A0ABS2TV26</accession>
<dbReference type="InterPro" id="IPR032710">
    <property type="entry name" value="NTF2-like_dom_sf"/>
</dbReference>
<feature type="domain" description="RNA polymerase sigma factor 70 region 4 type 2" evidence="6">
    <location>
        <begin position="135"/>
        <end position="181"/>
    </location>
</feature>
<feature type="region of interest" description="Disordered" evidence="5">
    <location>
        <begin position="1"/>
        <end position="30"/>
    </location>
</feature>
<name>A0ABS2TV26_9ACTN</name>
<dbReference type="Pfam" id="PF08281">
    <property type="entry name" value="Sigma70_r4_2"/>
    <property type="match status" value="1"/>
</dbReference>
<feature type="compositionally biased region" description="Basic and acidic residues" evidence="5">
    <location>
        <begin position="1"/>
        <end position="11"/>
    </location>
</feature>
<dbReference type="RefSeq" id="WP_205359072.1">
    <property type="nucleotide sequence ID" value="NZ_JADKYB010000012.1"/>
</dbReference>
<proteinExistence type="inferred from homology"/>
<evidence type="ECO:0000259" key="6">
    <source>
        <dbReference type="Pfam" id="PF08281"/>
    </source>
</evidence>
<dbReference type="PANTHER" id="PTHR30173:SF36">
    <property type="entry name" value="ECF RNA POLYMERASE SIGMA FACTOR SIGJ"/>
    <property type="match status" value="1"/>
</dbReference>
<comment type="caution">
    <text evidence="7">The sequence shown here is derived from an EMBL/GenBank/DDBJ whole genome shotgun (WGS) entry which is preliminary data.</text>
</comment>
<comment type="similarity">
    <text evidence="1">Belongs to the sigma-70 factor family. ECF subfamily.</text>
</comment>
<evidence type="ECO:0000256" key="5">
    <source>
        <dbReference type="SAM" id="MobiDB-lite"/>
    </source>
</evidence>
<dbReference type="Proteomes" id="UP000749040">
    <property type="component" value="Unassembled WGS sequence"/>
</dbReference>
<reference evidence="7 8" key="1">
    <citation type="submission" date="2021-01" db="EMBL/GenBank/DDBJ databases">
        <title>Streptomyces acididurans sp. nov., isolated from a peat swamp forest soil.</title>
        <authorList>
            <person name="Chantavorakit T."/>
            <person name="Duangmal K."/>
        </authorList>
    </citation>
    <scope>NUCLEOTIDE SEQUENCE [LARGE SCALE GENOMIC DNA]</scope>
    <source>
        <strain evidence="7 8">KK5PA1</strain>
    </source>
</reference>
<dbReference type="EMBL" id="JADKYB010000012">
    <property type="protein sequence ID" value="MBM9507197.1"/>
    <property type="molecule type" value="Genomic_DNA"/>
</dbReference>
<evidence type="ECO:0000313" key="7">
    <source>
        <dbReference type="EMBL" id="MBM9507197.1"/>
    </source>
</evidence>